<keyword evidence="3" id="KW-1185">Reference proteome</keyword>
<dbReference type="Pfam" id="PF12770">
    <property type="entry name" value="CHAT"/>
    <property type="match status" value="1"/>
</dbReference>
<dbReference type="EMBL" id="FNMZ01000001">
    <property type="protein sequence ID" value="SDW36780.1"/>
    <property type="molecule type" value="Genomic_DNA"/>
</dbReference>
<accession>A0A1H2SYY8</accession>
<dbReference type="SUPFAM" id="SSF48452">
    <property type="entry name" value="TPR-like"/>
    <property type="match status" value="1"/>
</dbReference>
<evidence type="ECO:0000313" key="2">
    <source>
        <dbReference type="EMBL" id="SDW36780.1"/>
    </source>
</evidence>
<dbReference type="AlphaFoldDB" id="A0A1H2SYY8"/>
<dbReference type="Gene3D" id="1.25.40.10">
    <property type="entry name" value="Tetratricopeptide repeat domain"/>
    <property type="match status" value="1"/>
</dbReference>
<organism evidence="2 3">
    <name type="scientific">Albimonas donghaensis</name>
    <dbReference type="NCBI Taxonomy" id="356660"/>
    <lineage>
        <taxon>Bacteria</taxon>
        <taxon>Pseudomonadati</taxon>
        <taxon>Pseudomonadota</taxon>
        <taxon>Alphaproteobacteria</taxon>
        <taxon>Rhodobacterales</taxon>
        <taxon>Paracoccaceae</taxon>
        <taxon>Albimonas</taxon>
    </lineage>
</organism>
<dbReference type="InterPro" id="IPR024983">
    <property type="entry name" value="CHAT_dom"/>
</dbReference>
<name>A0A1H2SYY8_9RHOB</name>
<protein>
    <submittedName>
        <fullName evidence="2">CHAT domain-containing protein</fullName>
    </submittedName>
</protein>
<evidence type="ECO:0000259" key="1">
    <source>
        <dbReference type="Pfam" id="PF12770"/>
    </source>
</evidence>
<dbReference type="InterPro" id="IPR011990">
    <property type="entry name" value="TPR-like_helical_dom_sf"/>
</dbReference>
<sequence>MIGARLHRVGRIARAGRAGIAGLALMGLAGCEGAFPTDDRAEATGEADVCRQVSSALLRGQRNSFGLNFRAAEDAFAELLSLYALEDVTGQCPEAPSQAFVLMNQALAHSSQERFVTADGLFDRAAELLQGEEAGRDDYERDAALLIAYRAQDQLNRSVLEGARAFVEQAASGLDDVSGGVARFSFGPGASRAGQGIDLAGSGLIQSSGDEQLQVIEEASNQHTLAHVRLLEGDAAGAEQAINTALDLIALVPRAAAAYRPRFLSQRALIKLERQDYEAARRDAAEAADAFAALMPDTPLEARARLREGRALVALGRADEALSTFERGFLVYEENPVVVEYGSLWPFFSLALNTVAQQPAREREMGARIFRAAQLVRQSITAQTVSGAAALLGEGDGEKARAVRAWRDANERYATLKALQVLQLRDPLSQADQARSLAEGVSQAQEEVERLRAARDRIAPEYQSAIASPVTLDALQSVLGEGEAMVQVLIGWPRSLILIIDREQITYNAIPVTDSQVNVLIGLLRRGIETDREGRVPDYRADVAFQVFNLLFSSQRERLMSFDRLIFSTSGALQSLPLELLATAPPDNAWRAGDYTGVPFLGAQKAVSYVPSPRNLVDIRARAGTSDAAGAVASFADFRAGVDPDKVLRVSRLPQTCRRLAEAVDRVGELPGTAAEGQVIGDIFGADARLATAQAFNEDAVKEEGADGTLADYKVLHFATHGILWPTPDCFTDPALTVTATASEDSDGLLTASEIRLMTLDAQLVVLSACNTASGYLTSASNSINGARQAAGLSGAGGESLSGLARAFFAAGARAVLATHWPVADKETTALMGRFFRLIKDGDMDFATALRLSQAELRERVSTSHPVFWGPFVLIGDAAQTL</sequence>
<dbReference type="STRING" id="356660.SAMN05444336_101831"/>
<dbReference type="PROSITE" id="PS51257">
    <property type="entry name" value="PROKAR_LIPOPROTEIN"/>
    <property type="match status" value="1"/>
</dbReference>
<feature type="domain" description="CHAT" evidence="1">
    <location>
        <begin position="548"/>
        <end position="877"/>
    </location>
</feature>
<gene>
    <name evidence="2" type="ORF">SAMN05444336_101831</name>
</gene>
<reference evidence="2 3" key="1">
    <citation type="submission" date="2016-10" db="EMBL/GenBank/DDBJ databases">
        <authorList>
            <person name="de Groot N.N."/>
        </authorList>
    </citation>
    <scope>NUCLEOTIDE SEQUENCE [LARGE SCALE GENOMIC DNA]</scope>
    <source>
        <strain evidence="2 3">DSM 17890</strain>
    </source>
</reference>
<proteinExistence type="predicted"/>
<evidence type="ECO:0000313" key="3">
    <source>
        <dbReference type="Proteomes" id="UP000199118"/>
    </source>
</evidence>
<dbReference type="Proteomes" id="UP000199118">
    <property type="component" value="Unassembled WGS sequence"/>
</dbReference>